<proteinExistence type="predicted"/>
<feature type="transmembrane region" description="Helical" evidence="1">
    <location>
        <begin position="37"/>
        <end position="64"/>
    </location>
</feature>
<dbReference type="EMBL" id="CAMAPF010000965">
    <property type="protein sequence ID" value="CAH9131300.1"/>
    <property type="molecule type" value="Genomic_DNA"/>
</dbReference>
<name>A0AAV0F750_9ASTE</name>
<keyword evidence="1" id="KW-0472">Membrane</keyword>
<keyword evidence="3" id="KW-1185">Reference proteome</keyword>
<comment type="caution">
    <text evidence="2">The sequence shown here is derived from an EMBL/GenBank/DDBJ whole genome shotgun (WGS) entry which is preliminary data.</text>
</comment>
<dbReference type="AlphaFoldDB" id="A0AAV0F750"/>
<organism evidence="2 3">
    <name type="scientific">Cuscuta epithymum</name>
    <dbReference type="NCBI Taxonomy" id="186058"/>
    <lineage>
        <taxon>Eukaryota</taxon>
        <taxon>Viridiplantae</taxon>
        <taxon>Streptophyta</taxon>
        <taxon>Embryophyta</taxon>
        <taxon>Tracheophyta</taxon>
        <taxon>Spermatophyta</taxon>
        <taxon>Magnoliopsida</taxon>
        <taxon>eudicotyledons</taxon>
        <taxon>Gunneridae</taxon>
        <taxon>Pentapetalae</taxon>
        <taxon>asterids</taxon>
        <taxon>lamiids</taxon>
        <taxon>Solanales</taxon>
        <taxon>Convolvulaceae</taxon>
        <taxon>Cuscuteae</taxon>
        <taxon>Cuscuta</taxon>
        <taxon>Cuscuta subgen. Cuscuta</taxon>
    </lineage>
</organism>
<protein>
    <submittedName>
        <fullName evidence="2">Uncharacterized protein</fullName>
    </submittedName>
</protein>
<gene>
    <name evidence="2" type="ORF">CEPIT_LOCUS31296</name>
</gene>
<keyword evidence="1" id="KW-0812">Transmembrane</keyword>
<reference evidence="2" key="1">
    <citation type="submission" date="2022-07" db="EMBL/GenBank/DDBJ databases">
        <authorList>
            <person name="Macas J."/>
            <person name="Novak P."/>
            <person name="Neumann P."/>
        </authorList>
    </citation>
    <scope>NUCLEOTIDE SEQUENCE</scope>
</reference>
<accession>A0AAV0F750</accession>
<dbReference type="Proteomes" id="UP001152523">
    <property type="component" value="Unassembled WGS sequence"/>
</dbReference>
<evidence type="ECO:0000313" key="2">
    <source>
        <dbReference type="EMBL" id="CAH9131300.1"/>
    </source>
</evidence>
<keyword evidence="1" id="KW-1133">Transmembrane helix</keyword>
<sequence>MFKVLYYQNMTVISPILRIKNMAVPFWNLQTFLVDKLSFFLMFSIFFYCPLSFSLFFLSIVGLFGCSPSTQRPVLFCTQRLLLPGDVGTYLILLSSVDESVKSRKTYIATNRTGWKRRASFFTAACRPRSPPPSLFPYPFWNENLLRPFHQPSEESSQIYRRIVSI</sequence>
<evidence type="ECO:0000256" key="1">
    <source>
        <dbReference type="SAM" id="Phobius"/>
    </source>
</evidence>
<evidence type="ECO:0000313" key="3">
    <source>
        <dbReference type="Proteomes" id="UP001152523"/>
    </source>
</evidence>